<dbReference type="Proteomes" id="UP001165083">
    <property type="component" value="Unassembled WGS sequence"/>
</dbReference>
<feature type="region of interest" description="Disordered" evidence="1">
    <location>
        <begin position="444"/>
        <end position="525"/>
    </location>
</feature>
<gene>
    <name evidence="2" type="ORF">Plil01_001288300</name>
</gene>
<reference evidence="2" key="1">
    <citation type="submission" date="2023-04" db="EMBL/GenBank/DDBJ databases">
        <title>Phytophthora lilii NBRC 32176.</title>
        <authorList>
            <person name="Ichikawa N."/>
            <person name="Sato H."/>
            <person name="Tonouchi N."/>
        </authorList>
    </citation>
    <scope>NUCLEOTIDE SEQUENCE</scope>
    <source>
        <strain evidence="2">NBRC 32176</strain>
    </source>
</reference>
<sequence length="820" mass="90483">MASDTKGRKWQKSSGASRLLRKPPSQRGNELCADVGNVRPQSCPTSKLTPQLHWNLNNSALKAISKAQVEELYGLFKFYDSSTAGDALPSINCSRLIEVFRDAGLLGNNNSDYKGLQVECIERIFAQAVMGKMRVYLDADGQPALTFPLFCGALMNCAMSLTPSVRPETGLRQMLPLLLESSTIDTSNVLAEKGLICHLPTVGTMSLWAPEEAFVLDAQADPGKQDFRESLPFQQVIADCECDIVAEEAKQAKLIHQYQVPGRLVASFHPDTLELISNKFRVFDTFDRGTLPRHEVFALLSSMGTLIDLPDPYAVLAKLSALNTLPPHQPGGRDSSGELTLAQLLQAIELAREAKRHSATAQLAAMKIRMDRAATAVRGSDLLINPSMKAPTDDDNNERDVQVQKAHVRNKRSTAKGVGSFIEQGRKQSLAVLDSRKAILSQADNNTVANNSSQVTRSSNQRRTSKASVTHHASLSDRKKTVFQQRSSVIANNQAGPLTVGAAHSSEPQDDENKEPAMSSLRSSACNTTARDLAVDTQRLMPLDCKDSGDGETDSSFRELQYELNPISVQVHEPPTGSNSKSIRIFLLLGGDHDGAIYCTISLVFDTKEIIVSEGTYYRTAPNESTRTVPVLPVQKTFTNALRMLKKSVHNRLACGFEQRPAGQLDIVDEMLQNLWQRQPHFSSPITKTLRGRTSTTRDPRDQGLVASTQTQLQRAGLARVSSAPPNYVYSMVRRGQKLPRHSKSLHHQRHPNNYSDLLETWGISQSNDYSWVHQINAASPLKQALPSPNRAQLSRSGHLSPLRRPFIQNNRTLVQKLHL</sequence>
<feature type="compositionally biased region" description="Polar residues" evidence="1">
    <location>
        <begin position="686"/>
        <end position="695"/>
    </location>
</feature>
<dbReference type="InterPro" id="IPR011992">
    <property type="entry name" value="EF-hand-dom_pair"/>
</dbReference>
<feature type="region of interest" description="Disordered" evidence="1">
    <location>
        <begin position="1"/>
        <end position="32"/>
    </location>
</feature>
<feature type="compositionally biased region" description="Polar residues" evidence="1">
    <location>
        <begin position="444"/>
        <end position="473"/>
    </location>
</feature>
<feature type="compositionally biased region" description="Polar residues" evidence="1">
    <location>
        <begin position="482"/>
        <end position="496"/>
    </location>
</feature>
<feature type="region of interest" description="Disordered" evidence="1">
    <location>
        <begin position="686"/>
        <end position="711"/>
    </location>
</feature>
<feature type="region of interest" description="Disordered" evidence="1">
    <location>
        <begin position="783"/>
        <end position="805"/>
    </location>
</feature>
<dbReference type="OrthoDB" id="123520at2759"/>
<accession>A0A9W6UDN3</accession>
<dbReference type="SUPFAM" id="SSF47473">
    <property type="entry name" value="EF-hand"/>
    <property type="match status" value="1"/>
</dbReference>
<keyword evidence="3" id="KW-1185">Reference proteome</keyword>
<evidence type="ECO:0000313" key="2">
    <source>
        <dbReference type="EMBL" id="GMF30213.1"/>
    </source>
</evidence>
<proteinExistence type="predicted"/>
<dbReference type="EMBL" id="BSXW01000822">
    <property type="protein sequence ID" value="GMF30213.1"/>
    <property type="molecule type" value="Genomic_DNA"/>
</dbReference>
<dbReference type="AlphaFoldDB" id="A0A9W6UDN3"/>
<protein>
    <submittedName>
        <fullName evidence="2">Unnamed protein product</fullName>
    </submittedName>
</protein>
<name>A0A9W6UDN3_9STRA</name>
<organism evidence="2 3">
    <name type="scientific">Phytophthora lilii</name>
    <dbReference type="NCBI Taxonomy" id="2077276"/>
    <lineage>
        <taxon>Eukaryota</taxon>
        <taxon>Sar</taxon>
        <taxon>Stramenopiles</taxon>
        <taxon>Oomycota</taxon>
        <taxon>Peronosporomycetes</taxon>
        <taxon>Peronosporales</taxon>
        <taxon>Peronosporaceae</taxon>
        <taxon>Phytophthora</taxon>
    </lineage>
</organism>
<evidence type="ECO:0000313" key="3">
    <source>
        <dbReference type="Proteomes" id="UP001165083"/>
    </source>
</evidence>
<comment type="caution">
    <text evidence="2">The sequence shown here is derived from an EMBL/GenBank/DDBJ whole genome shotgun (WGS) entry which is preliminary data.</text>
</comment>
<evidence type="ECO:0000256" key="1">
    <source>
        <dbReference type="SAM" id="MobiDB-lite"/>
    </source>
</evidence>